<dbReference type="PANTHER" id="PTHR30411:SF1">
    <property type="entry name" value="CYTOPLASMIC PROTEIN"/>
    <property type="match status" value="1"/>
</dbReference>
<evidence type="ECO:0000313" key="2">
    <source>
        <dbReference type="EMBL" id="MDA0141298.1"/>
    </source>
</evidence>
<comment type="caution">
    <text evidence="2">The sequence shown here is derived from an EMBL/GenBank/DDBJ whole genome shotgun (WGS) entry which is preliminary data.</text>
</comment>
<dbReference type="InterPro" id="IPR036754">
    <property type="entry name" value="YbaK/aa-tRNA-synt-asso_dom_sf"/>
</dbReference>
<protein>
    <submittedName>
        <fullName evidence="2">YbaK/EbsC family protein</fullName>
    </submittedName>
</protein>
<dbReference type="SUPFAM" id="SSF55826">
    <property type="entry name" value="YbaK/ProRS associated domain"/>
    <property type="match status" value="1"/>
</dbReference>
<evidence type="ECO:0000313" key="3">
    <source>
        <dbReference type="Proteomes" id="UP001147700"/>
    </source>
</evidence>
<dbReference type="RefSeq" id="WP_202956325.1">
    <property type="nucleotide sequence ID" value="NZ_JAPCID010000054.1"/>
</dbReference>
<name>A0ABT4RSD9_9ACTN</name>
<keyword evidence="3" id="KW-1185">Reference proteome</keyword>
<accession>A0ABT4RSD9</accession>
<dbReference type="InterPro" id="IPR007214">
    <property type="entry name" value="YbaK/aa-tRNA-synth-assoc-dom"/>
</dbReference>
<dbReference type="PANTHER" id="PTHR30411">
    <property type="entry name" value="CYTOPLASMIC PROTEIN"/>
    <property type="match status" value="1"/>
</dbReference>
<sequence length="159" mass="16409">MTDLPRSARRVRDALVALGLPADIHRMEDSTRTAPEAAAAVGCEVGAIVKSLVMRGVKTGEPVLALVSGSNRADLELVSAAVGEGIERPDAAYVREVTGFSIGGVPPVGHPAPVRTVLDEDLLRFETVWAAAGNPHAVFPIAPDALASATGARVTRLAA</sequence>
<evidence type="ECO:0000259" key="1">
    <source>
        <dbReference type="Pfam" id="PF04073"/>
    </source>
</evidence>
<feature type="domain" description="YbaK/aminoacyl-tRNA synthetase-associated" evidence="1">
    <location>
        <begin position="30"/>
        <end position="147"/>
    </location>
</feature>
<dbReference type="EMBL" id="JAPCID010000054">
    <property type="protein sequence ID" value="MDA0141298.1"/>
    <property type="molecule type" value="Genomic_DNA"/>
</dbReference>
<proteinExistence type="predicted"/>
<dbReference type="Pfam" id="PF04073">
    <property type="entry name" value="tRNA_edit"/>
    <property type="match status" value="1"/>
</dbReference>
<dbReference type="Gene3D" id="3.90.960.10">
    <property type="entry name" value="YbaK/aminoacyl-tRNA synthetase-associated domain"/>
    <property type="match status" value="1"/>
</dbReference>
<organism evidence="2 3">
    <name type="scientific">Solirubrobacter deserti</name>
    <dbReference type="NCBI Taxonomy" id="2282478"/>
    <lineage>
        <taxon>Bacteria</taxon>
        <taxon>Bacillati</taxon>
        <taxon>Actinomycetota</taxon>
        <taxon>Thermoleophilia</taxon>
        <taxon>Solirubrobacterales</taxon>
        <taxon>Solirubrobacteraceae</taxon>
        <taxon>Solirubrobacter</taxon>
    </lineage>
</organism>
<gene>
    <name evidence="2" type="ORF">OJ962_27625</name>
</gene>
<dbReference type="CDD" id="cd04333">
    <property type="entry name" value="ProX_deacylase"/>
    <property type="match status" value="1"/>
</dbReference>
<dbReference type="Proteomes" id="UP001147700">
    <property type="component" value="Unassembled WGS sequence"/>
</dbReference>
<reference evidence="2" key="1">
    <citation type="submission" date="2022-10" db="EMBL/GenBank/DDBJ databases">
        <title>The WGS of Solirubrobacter sp. CPCC 204708.</title>
        <authorList>
            <person name="Jiang Z."/>
        </authorList>
    </citation>
    <scope>NUCLEOTIDE SEQUENCE</scope>
    <source>
        <strain evidence="2">CPCC 204708</strain>
    </source>
</reference>